<dbReference type="InterPro" id="IPR011711">
    <property type="entry name" value="GntR_C"/>
</dbReference>
<keyword evidence="3" id="KW-0804">Transcription</keyword>
<organism evidence="6 7">
    <name type="scientific">Thalassococcus halodurans</name>
    <dbReference type="NCBI Taxonomy" id="373675"/>
    <lineage>
        <taxon>Bacteria</taxon>
        <taxon>Pseudomonadati</taxon>
        <taxon>Pseudomonadota</taxon>
        <taxon>Alphaproteobacteria</taxon>
        <taxon>Rhodobacterales</taxon>
        <taxon>Roseobacteraceae</taxon>
        <taxon>Thalassococcus</taxon>
    </lineage>
</organism>
<keyword evidence="1" id="KW-0805">Transcription regulation</keyword>
<dbReference type="Pfam" id="PF07729">
    <property type="entry name" value="FCD"/>
    <property type="match status" value="1"/>
</dbReference>
<dbReference type="SUPFAM" id="SSF48008">
    <property type="entry name" value="GntR ligand-binding domain-like"/>
    <property type="match status" value="1"/>
</dbReference>
<dbReference type="AlphaFoldDB" id="A0A1H5YQ62"/>
<evidence type="ECO:0000259" key="5">
    <source>
        <dbReference type="SMART" id="SM00895"/>
    </source>
</evidence>
<dbReference type="InterPro" id="IPR036388">
    <property type="entry name" value="WH-like_DNA-bd_sf"/>
</dbReference>
<evidence type="ECO:0000259" key="4">
    <source>
        <dbReference type="SMART" id="SM00345"/>
    </source>
</evidence>
<evidence type="ECO:0000256" key="2">
    <source>
        <dbReference type="ARBA" id="ARBA00023125"/>
    </source>
</evidence>
<dbReference type="Gene3D" id="1.20.120.530">
    <property type="entry name" value="GntR ligand-binding domain-like"/>
    <property type="match status" value="1"/>
</dbReference>
<accession>A0A1H5YQ62</accession>
<dbReference type="InterPro" id="IPR036390">
    <property type="entry name" value="WH_DNA-bd_sf"/>
</dbReference>
<feature type="domain" description="GntR C-terminal" evidence="5">
    <location>
        <begin position="77"/>
        <end position="206"/>
    </location>
</feature>
<proteinExistence type="predicted"/>
<dbReference type="PANTHER" id="PTHR43537:SF53">
    <property type="entry name" value="HTH-TYPE TRANSCRIPTIONAL REPRESSOR NANR"/>
    <property type="match status" value="1"/>
</dbReference>
<dbReference type="InterPro" id="IPR000524">
    <property type="entry name" value="Tscrpt_reg_HTH_GntR"/>
</dbReference>
<evidence type="ECO:0000313" key="7">
    <source>
        <dbReference type="Proteomes" id="UP000236752"/>
    </source>
</evidence>
<sequence length="224" mass="25141">MVAMSKIEAQDDLRRRILLGTLKPDEILEESRFCAEYGLSRTPLREIFQRLSGVGYVTNDHNSRPRVAALDLHGFRSLVQTGPMLLNAVVRQAAQFRGPTDIDPLHAQQTRMAEAIEQDDAQAAALAAHDFHAALGAASRNPYLDLCLTRLMIDVTRFSVDFYAPDKKKDRKALRKAIQTQNRLINAIEKGDAEASAEQVLIRWQLISDVLDRMARPDPLPIDL</sequence>
<keyword evidence="7" id="KW-1185">Reference proteome</keyword>
<evidence type="ECO:0000256" key="3">
    <source>
        <dbReference type="ARBA" id="ARBA00023163"/>
    </source>
</evidence>
<dbReference type="InterPro" id="IPR008920">
    <property type="entry name" value="TF_FadR/GntR_C"/>
</dbReference>
<evidence type="ECO:0000256" key="1">
    <source>
        <dbReference type="ARBA" id="ARBA00023015"/>
    </source>
</evidence>
<dbReference type="Proteomes" id="UP000236752">
    <property type="component" value="Unassembled WGS sequence"/>
</dbReference>
<name>A0A1H5YQ62_9RHOB</name>
<protein>
    <submittedName>
        <fullName evidence="6">Transcriptional regulator, GntR family</fullName>
    </submittedName>
</protein>
<dbReference type="GO" id="GO:0003677">
    <property type="term" value="F:DNA binding"/>
    <property type="evidence" value="ECO:0007669"/>
    <property type="project" value="UniProtKB-KW"/>
</dbReference>
<evidence type="ECO:0000313" key="6">
    <source>
        <dbReference type="EMBL" id="SEG26154.1"/>
    </source>
</evidence>
<feature type="domain" description="HTH gntR-type" evidence="4">
    <location>
        <begin position="9"/>
        <end position="67"/>
    </location>
</feature>
<reference evidence="6 7" key="1">
    <citation type="submission" date="2016-10" db="EMBL/GenBank/DDBJ databases">
        <authorList>
            <person name="de Groot N.N."/>
        </authorList>
    </citation>
    <scope>NUCLEOTIDE SEQUENCE [LARGE SCALE GENOMIC DNA]</scope>
    <source>
        <strain evidence="6 7">DSM 26915</strain>
    </source>
</reference>
<dbReference type="Pfam" id="PF00392">
    <property type="entry name" value="GntR"/>
    <property type="match status" value="1"/>
</dbReference>
<keyword evidence="2" id="KW-0238">DNA-binding</keyword>
<dbReference type="SMART" id="SM00345">
    <property type="entry name" value="HTH_GNTR"/>
    <property type="match status" value="1"/>
</dbReference>
<dbReference type="SMART" id="SM00895">
    <property type="entry name" value="FCD"/>
    <property type="match status" value="1"/>
</dbReference>
<dbReference type="Gene3D" id="1.10.10.10">
    <property type="entry name" value="Winged helix-like DNA-binding domain superfamily/Winged helix DNA-binding domain"/>
    <property type="match status" value="1"/>
</dbReference>
<dbReference type="EMBL" id="FNUZ01000003">
    <property type="protein sequence ID" value="SEG26154.1"/>
    <property type="molecule type" value="Genomic_DNA"/>
</dbReference>
<gene>
    <name evidence="6" type="ORF">SAMN04488045_2203</name>
</gene>
<dbReference type="SUPFAM" id="SSF46785">
    <property type="entry name" value="Winged helix' DNA-binding domain"/>
    <property type="match status" value="1"/>
</dbReference>
<dbReference type="PANTHER" id="PTHR43537">
    <property type="entry name" value="TRANSCRIPTIONAL REGULATOR, GNTR FAMILY"/>
    <property type="match status" value="1"/>
</dbReference>
<dbReference type="GO" id="GO:0003700">
    <property type="term" value="F:DNA-binding transcription factor activity"/>
    <property type="evidence" value="ECO:0007669"/>
    <property type="project" value="InterPro"/>
</dbReference>